<dbReference type="PANTHER" id="PTHR43975">
    <property type="entry name" value="ZGC:101858"/>
    <property type="match status" value="1"/>
</dbReference>
<dbReference type="OrthoDB" id="47007at2759"/>
<dbReference type="FunFam" id="3.40.50.720:FF:000084">
    <property type="entry name" value="Short-chain dehydrogenase reductase"/>
    <property type="match status" value="1"/>
</dbReference>
<dbReference type="Proteomes" id="UP000663880">
    <property type="component" value="Unassembled WGS sequence"/>
</dbReference>
<reference evidence="3" key="1">
    <citation type="submission" date="2021-02" db="EMBL/GenBank/DDBJ databases">
        <authorList>
            <person name="Steward A R."/>
        </authorList>
    </citation>
    <scope>NUCLEOTIDE SEQUENCE</scope>
</reference>
<keyword evidence="1" id="KW-0560">Oxidoreductase</keyword>
<comment type="similarity">
    <text evidence="2">Belongs to the short-chain dehydrogenases/reductases (SDR) family.</text>
</comment>
<comment type="caution">
    <text evidence="3">The sequence shown here is derived from an EMBL/GenBank/DDBJ whole genome shotgun (WGS) entry which is preliminary data.</text>
</comment>
<dbReference type="InterPro" id="IPR002347">
    <property type="entry name" value="SDR_fam"/>
</dbReference>
<organism evidence="3 4">
    <name type="scientific">Pieris macdunnoughi</name>
    <dbReference type="NCBI Taxonomy" id="345717"/>
    <lineage>
        <taxon>Eukaryota</taxon>
        <taxon>Metazoa</taxon>
        <taxon>Ecdysozoa</taxon>
        <taxon>Arthropoda</taxon>
        <taxon>Hexapoda</taxon>
        <taxon>Insecta</taxon>
        <taxon>Pterygota</taxon>
        <taxon>Neoptera</taxon>
        <taxon>Endopterygota</taxon>
        <taxon>Lepidoptera</taxon>
        <taxon>Glossata</taxon>
        <taxon>Ditrysia</taxon>
        <taxon>Papilionoidea</taxon>
        <taxon>Pieridae</taxon>
        <taxon>Pierinae</taxon>
        <taxon>Pieris</taxon>
    </lineage>
</organism>
<accession>A0A821U999</accession>
<evidence type="ECO:0000256" key="2">
    <source>
        <dbReference type="RuleBase" id="RU000363"/>
    </source>
</evidence>
<dbReference type="PANTHER" id="PTHR43975:SF2">
    <property type="entry name" value="EG:BACR7A4.14 PROTEIN-RELATED"/>
    <property type="match status" value="1"/>
</dbReference>
<sequence length="254" mass="26885">MSFAEKVVLIIGASSGIGASTAIEYTKEGAKVAIVGRKEDKLQIVATECKENGQDPLVIKADISIDDDVTRIVQETISKYGKIDILVNNAGIGRFASILKGNLMNAFDEIINTNLRGIMKVTTLVAPHIIKTKGNIVNISSVAGQAVPKNPLMTSYAISKAGLDIFTKAAAVELAPHGVRVNAISPGPVYTDILKNAGLKPDEATIKSFDQIKTALNRVSTPEEVANMIMYLSGDKCIGVTGSNFVLDNGALLT</sequence>
<evidence type="ECO:0000313" key="4">
    <source>
        <dbReference type="Proteomes" id="UP000663880"/>
    </source>
</evidence>
<dbReference type="PRINTS" id="PR00081">
    <property type="entry name" value="GDHRDH"/>
</dbReference>
<dbReference type="PRINTS" id="PR00080">
    <property type="entry name" value="SDRFAMILY"/>
</dbReference>
<dbReference type="Pfam" id="PF00106">
    <property type="entry name" value="adh_short"/>
    <property type="match status" value="1"/>
</dbReference>
<gene>
    <name evidence="3" type="ORF">PMACD_LOCUS10032</name>
</gene>
<dbReference type="InterPro" id="IPR020904">
    <property type="entry name" value="Sc_DH/Rdtase_CS"/>
</dbReference>
<dbReference type="EMBL" id="CAJOBZ010000029">
    <property type="protein sequence ID" value="CAF4885964.1"/>
    <property type="molecule type" value="Genomic_DNA"/>
</dbReference>
<evidence type="ECO:0000313" key="3">
    <source>
        <dbReference type="EMBL" id="CAF4885964.1"/>
    </source>
</evidence>
<keyword evidence="4" id="KW-1185">Reference proteome</keyword>
<dbReference type="PROSITE" id="PS00061">
    <property type="entry name" value="ADH_SHORT"/>
    <property type="match status" value="1"/>
</dbReference>
<proteinExistence type="inferred from homology"/>
<dbReference type="SUPFAM" id="SSF51735">
    <property type="entry name" value="NAD(P)-binding Rossmann-fold domains"/>
    <property type="match status" value="1"/>
</dbReference>
<dbReference type="Gene3D" id="3.40.50.720">
    <property type="entry name" value="NAD(P)-binding Rossmann-like Domain"/>
    <property type="match status" value="1"/>
</dbReference>
<dbReference type="InterPro" id="IPR036291">
    <property type="entry name" value="NAD(P)-bd_dom_sf"/>
</dbReference>
<evidence type="ECO:0000256" key="1">
    <source>
        <dbReference type="ARBA" id="ARBA00023002"/>
    </source>
</evidence>
<name>A0A821U999_9NEOP</name>
<protein>
    <submittedName>
        <fullName evidence="3">Uncharacterized protein</fullName>
    </submittedName>
</protein>
<dbReference type="AlphaFoldDB" id="A0A821U999"/>
<dbReference type="GO" id="GO:0016491">
    <property type="term" value="F:oxidoreductase activity"/>
    <property type="evidence" value="ECO:0007669"/>
    <property type="project" value="UniProtKB-KW"/>
</dbReference>